<dbReference type="EMBL" id="LDOU01000007">
    <property type="protein sequence ID" value="KLV09884.1"/>
    <property type="molecule type" value="Genomic_DNA"/>
</dbReference>
<dbReference type="Proteomes" id="UP000035909">
    <property type="component" value="Unassembled WGS sequence"/>
</dbReference>
<dbReference type="PATRIC" id="fig|320778.3.peg.2049"/>
<keyword evidence="3" id="KW-1185">Reference proteome</keyword>
<reference evidence="2 3" key="1">
    <citation type="submission" date="2015-05" db="EMBL/GenBank/DDBJ databases">
        <title>Photobacterium galathea sp. nov.</title>
        <authorList>
            <person name="Machado H."/>
            <person name="Gram L."/>
        </authorList>
    </citation>
    <scope>NUCLEOTIDE SEQUENCE [LARGE SCALE GENOMIC DNA]</scope>
    <source>
        <strain evidence="2 3">DSM 22954</strain>
    </source>
</reference>
<dbReference type="AlphaFoldDB" id="A0A0J1HE23"/>
<keyword evidence="1" id="KW-0472">Membrane</keyword>
<comment type="caution">
    <text evidence="2">The sequence shown here is derived from an EMBL/GenBank/DDBJ whole genome shotgun (WGS) entry which is preliminary data.</text>
</comment>
<name>A0A0J1HE23_9GAMM</name>
<evidence type="ECO:0000313" key="3">
    <source>
        <dbReference type="Proteomes" id="UP000035909"/>
    </source>
</evidence>
<keyword evidence="1" id="KW-1133">Transmembrane helix</keyword>
<gene>
    <name evidence="2" type="ORF">ABT57_09410</name>
</gene>
<accession>A0A0J1HE23</accession>
<keyword evidence="1" id="KW-0812">Transmembrane</keyword>
<feature type="transmembrane region" description="Helical" evidence="1">
    <location>
        <begin position="12"/>
        <end position="31"/>
    </location>
</feature>
<organism evidence="2 3">
    <name type="scientific">Photobacterium ganghwense</name>
    <dbReference type="NCBI Taxonomy" id="320778"/>
    <lineage>
        <taxon>Bacteria</taxon>
        <taxon>Pseudomonadati</taxon>
        <taxon>Pseudomonadota</taxon>
        <taxon>Gammaproteobacteria</taxon>
        <taxon>Vibrionales</taxon>
        <taxon>Vibrionaceae</taxon>
        <taxon>Photobacterium</taxon>
    </lineage>
</organism>
<dbReference type="STRING" id="320778.ABT57_09410"/>
<evidence type="ECO:0000256" key="1">
    <source>
        <dbReference type="SAM" id="Phobius"/>
    </source>
</evidence>
<evidence type="ECO:0000313" key="2">
    <source>
        <dbReference type="EMBL" id="KLV09884.1"/>
    </source>
</evidence>
<proteinExistence type="predicted"/>
<sequence length="59" mass="6749">MIKGNPIIVAEVWVWLGGLILMILGSIFYLYDLKYLNSIFGAEKMYTLNVDCEVMCDLD</sequence>
<protein>
    <submittedName>
        <fullName evidence="2">Uncharacterized protein</fullName>
    </submittedName>
</protein>